<keyword evidence="2" id="KW-1185">Reference proteome</keyword>
<evidence type="ECO:0000313" key="2">
    <source>
        <dbReference type="Proteomes" id="UP000789366"/>
    </source>
</evidence>
<proteinExistence type="predicted"/>
<feature type="non-terminal residue" evidence="1">
    <location>
        <position position="1"/>
    </location>
</feature>
<sequence>VNSPIFVKNTKNSDRSGISGLKFPSYFILAVALGLNELVKAMVKRANMNQTWFGLSPLIIAISQAIIAYSSTGLKSKSKTTLLIKLLLDNGADPSQGLPLEQFNTLRKLKAKQYMRRLSLLHSFKFDDVPSESGRMVSVPHQYGSVPKNSKQKKEQMEIFSKGKWVLPIDIAAVAGNLDILRMLLS</sequence>
<gene>
    <name evidence="1" type="ORF">SPELUC_LOCUS16868</name>
</gene>
<dbReference type="EMBL" id="CAJVPW010065183">
    <property type="protein sequence ID" value="CAG8786780.1"/>
    <property type="molecule type" value="Genomic_DNA"/>
</dbReference>
<organism evidence="1 2">
    <name type="scientific">Cetraspora pellucida</name>
    <dbReference type="NCBI Taxonomy" id="1433469"/>
    <lineage>
        <taxon>Eukaryota</taxon>
        <taxon>Fungi</taxon>
        <taxon>Fungi incertae sedis</taxon>
        <taxon>Mucoromycota</taxon>
        <taxon>Glomeromycotina</taxon>
        <taxon>Glomeromycetes</taxon>
        <taxon>Diversisporales</taxon>
        <taxon>Gigasporaceae</taxon>
        <taxon>Cetraspora</taxon>
    </lineage>
</organism>
<feature type="non-terminal residue" evidence="1">
    <location>
        <position position="186"/>
    </location>
</feature>
<comment type="caution">
    <text evidence="1">The sequence shown here is derived from an EMBL/GenBank/DDBJ whole genome shotgun (WGS) entry which is preliminary data.</text>
</comment>
<accession>A0ACA9RBY7</accession>
<reference evidence="1" key="1">
    <citation type="submission" date="2021-06" db="EMBL/GenBank/DDBJ databases">
        <authorList>
            <person name="Kallberg Y."/>
            <person name="Tangrot J."/>
            <person name="Rosling A."/>
        </authorList>
    </citation>
    <scope>NUCLEOTIDE SEQUENCE</scope>
    <source>
        <strain evidence="1">28 12/20/2015</strain>
    </source>
</reference>
<name>A0ACA9RBY7_9GLOM</name>
<dbReference type="Proteomes" id="UP000789366">
    <property type="component" value="Unassembled WGS sequence"/>
</dbReference>
<evidence type="ECO:0000313" key="1">
    <source>
        <dbReference type="EMBL" id="CAG8786780.1"/>
    </source>
</evidence>
<protein>
    <submittedName>
        <fullName evidence="1">4991_t:CDS:1</fullName>
    </submittedName>
</protein>